<evidence type="ECO:0000256" key="4">
    <source>
        <dbReference type="ARBA" id="ARBA00022833"/>
    </source>
</evidence>
<dbReference type="GO" id="GO:0005634">
    <property type="term" value="C:nucleus"/>
    <property type="evidence" value="ECO:0007669"/>
    <property type="project" value="UniProtKB-SubCell"/>
</dbReference>
<reference evidence="9" key="1">
    <citation type="submission" date="2020-12" db="EMBL/GenBank/DDBJ databases">
        <title>Metabolic potential, ecology and presence of endohyphal bacteria is reflected in genomic diversity of Mucoromycotina.</title>
        <authorList>
            <person name="Muszewska A."/>
            <person name="Okrasinska A."/>
            <person name="Steczkiewicz K."/>
            <person name="Drgas O."/>
            <person name="Orlowska M."/>
            <person name="Perlinska-Lenart U."/>
            <person name="Aleksandrzak-Piekarczyk T."/>
            <person name="Szatraj K."/>
            <person name="Zielenkiewicz U."/>
            <person name="Pilsyk S."/>
            <person name="Malc E."/>
            <person name="Mieczkowski P."/>
            <person name="Kruszewska J.S."/>
            <person name="Biernat P."/>
            <person name="Pawlowska J."/>
        </authorList>
    </citation>
    <scope>NUCLEOTIDE SEQUENCE</scope>
    <source>
        <strain evidence="9">WA0000017839</strain>
    </source>
</reference>
<dbReference type="SUPFAM" id="SSF57716">
    <property type="entry name" value="Glucocorticoid receptor-like (DNA-binding domain)"/>
    <property type="match status" value="2"/>
</dbReference>
<feature type="compositionally biased region" description="Low complexity" evidence="7">
    <location>
        <begin position="299"/>
        <end position="315"/>
    </location>
</feature>
<dbReference type="Gene3D" id="3.40.50.1910">
    <property type="match status" value="1"/>
</dbReference>
<keyword evidence="10" id="KW-1185">Reference proteome</keyword>
<evidence type="ECO:0000256" key="7">
    <source>
        <dbReference type="SAM" id="MobiDB-lite"/>
    </source>
</evidence>
<evidence type="ECO:0000256" key="1">
    <source>
        <dbReference type="ARBA" id="ARBA00004123"/>
    </source>
</evidence>
<sequence>MSTTGTHLGNTPMNLAKLRELSRRELPEILDKVRGKKGLVLDPTLTGPLSLIAEFSLLKDHGVEKIYHLDSDTLETECPGLIYICRPKLKYMRFIANHIKHFSKTTKVDCWLFFVPERTMICERVLEEEGVKGDITIGDYAMDWIPCEDDLISMELDPSTWKEIYLDGDQTSIYYAAKSLMRLQSIYGLFPRIIGKGDAAKQLADMLLRMRKEQSVTDEVSNTTSAKTPSLLNSVSNHIDQFIIIDRNVDLVTPLCTELTYEGLIDETIGIKHCFVELDASLVNPAQQQQQQPSAKGVPPTTSTPSTPSLNTTSPTKKKKYVLNSSDKLFSQLRDQNFAVVGGMLNKIAKRINENYEERHHAKTVAQIRDFVGRLSELQQEHQSLKIHTGIAEEIIGHTVTDEFNKVLEVQQNVVAGIDGNKEPEYIEEMINKQKPLVQVLRLLCLMSLAQGGLKPKLFDHFEREIVQAYGYEHIETLHRLEKLGLWQKRTAASKSTFAQCRRMLRLIVDDVDEFHPNDISYVYSGYAPLSIRLVQCAMQKLGQGSIQSTGTSAASLFSYMGQSTANFAAQDKNHKGGWRGSEDILKLIPGQAFDIKQTVEYGAETNAAMARAKRHGLQHGKTTIIFFLGGCTHTEVSAVRFLAQHDEGRDYLVATTQIINGNSFLAPIIQTRQEMAPLSLKVKGNKTFSSLSSLNSEDELSQTWRICTKVKDSLENGSRLENLSWRLWFRQHASHQEKKKRAFKKLPMTITRQLNTLSKIEPLYKPPPCLKMEEKEQQPYMEQLLLDQPLLDCFLPPPQQPPPPQQQNEATDYSFNTHAEDNMVALDDIFSAFNNGFQLPNNNNNSTTTDMGMADGWDFGYPSPTNPYYSPTQTPASPNTTHLLGYETMNENDAMYVSNTSMPPPPVATLRNKLLENQQIRFNKTPPMSTSTSASTTASTHSMPVNEYSESIYSAPNSPPPFPAIYETTTGTKLRKSAMMVTSPSSTSAAPAVGVASASDGQSPRPVCTNCSATTTPLWRRSAQDELLCNACGLYQKLHNAPRPKTLKPHNARKEAKDDEASQLVCSNCSTTTTPLWRRDDEGAPLCNACGLYLKLHHEKRPLSMKTDVIKKRQRYESSTGNTTGNRKQNSVKKSKSEASAPPSPNGMETLFTFPFNEQEPQQHYGFSDDLLPNFY</sequence>
<feature type="compositionally biased region" description="Low complexity" evidence="7">
    <location>
        <begin position="926"/>
        <end position="944"/>
    </location>
</feature>
<evidence type="ECO:0000256" key="6">
    <source>
        <dbReference type="PROSITE-ProRule" id="PRU00094"/>
    </source>
</evidence>
<evidence type="ECO:0000313" key="10">
    <source>
        <dbReference type="Proteomes" id="UP000603453"/>
    </source>
</evidence>
<dbReference type="CDD" id="cd00202">
    <property type="entry name" value="ZnF_GATA"/>
    <property type="match status" value="2"/>
</dbReference>
<dbReference type="GO" id="GO:0043565">
    <property type="term" value="F:sequence-specific DNA binding"/>
    <property type="evidence" value="ECO:0007669"/>
    <property type="project" value="InterPro"/>
</dbReference>
<keyword evidence="4" id="KW-0862">Zinc</keyword>
<dbReference type="GO" id="GO:0006355">
    <property type="term" value="P:regulation of DNA-templated transcription"/>
    <property type="evidence" value="ECO:0007669"/>
    <property type="project" value="InterPro"/>
</dbReference>
<feature type="region of interest" description="Disordered" evidence="7">
    <location>
        <begin position="285"/>
        <end position="317"/>
    </location>
</feature>
<keyword evidence="5" id="KW-0539">Nucleus</keyword>
<feature type="region of interest" description="Disordered" evidence="7">
    <location>
        <begin position="925"/>
        <end position="944"/>
    </location>
</feature>
<organism evidence="9 10">
    <name type="scientific">Mucor saturninus</name>
    <dbReference type="NCBI Taxonomy" id="64648"/>
    <lineage>
        <taxon>Eukaryota</taxon>
        <taxon>Fungi</taxon>
        <taxon>Fungi incertae sedis</taxon>
        <taxon>Mucoromycota</taxon>
        <taxon>Mucoromycotina</taxon>
        <taxon>Mucoromycetes</taxon>
        <taxon>Mucorales</taxon>
        <taxon>Mucorineae</taxon>
        <taxon>Mucoraceae</taxon>
        <taxon>Mucor</taxon>
    </lineage>
</organism>
<dbReference type="InterPro" id="IPR043155">
    <property type="entry name" value="VPS33_dom3b"/>
</dbReference>
<dbReference type="GO" id="GO:0016192">
    <property type="term" value="P:vesicle-mediated transport"/>
    <property type="evidence" value="ECO:0007669"/>
    <property type="project" value="InterPro"/>
</dbReference>
<dbReference type="PROSITE" id="PS00344">
    <property type="entry name" value="GATA_ZN_FINGER_1"/>
    <property type="match status" value="1"/>
</dbReference>
<proteinExistence type="inferred from homology"/>
<dbReference type="InterPro" id="IPR001619">
    <property type="entry name" value="Sec1-like"/>
</dbReference>
<evidence type="ECO:0000256" key="5">
    <source>
        <dbReference type="ARBA" id="ARBA00023242"/>
    </source>
</evidence>
<dbReference type="AlphaFoldDB" id="A0A8H7QPU0"/>
<dbReference type="Proteomes" id="UP000603453">
    <property type="component" value="Unassembled WGS sequence"/>
</dbReference>
<dbReference type="PRINTS" id="PR00619">
    <property type="entry name" value="GATAZNFINGER"/>
</dbReference>
<dbReference type="Pfam" id="PF00995">
    <property type="entry name" value="Sec1"/>
    <property type="match status" value="1"/>
</dbReference>
<keyword evidence="6" id="KW-0863">Zinc-finger</keyword>
<dbReference type="InterPro" id="IPR000679">
    <property type="entry name" value="Znf_GATA"/>
</dbReference>
<feature type="compositionally biased region" description="Low complexity" evidence="7">
    <location>
        <begin position="978"/>
        <end position="1000"/>
    </location>
</feature>
<dbReference type="Pfam" id="PF08550">
    <property type="entry name" value="GATA_AreA"/>
    <property type="match status" value="1"/>
</dbReference>
<dbReference type="InterPro" id="IPR027482">
    <property type="entry name" value="Sec1-like_dom2"/>
</dbReference>
<dbReference type="FunFam" id="3.30.50.10:FF:000007">
    <property type="entry name" value="Nitrogen regulatory AreA, N-terminal"/>
    <property type="match status" value="1"/>
</dbReference>
<dbReference type="Pfam" id="PF00320">
    <property type="entry name" value="GATA"/>
    <property type="match status" value="2"/>
</dbReference>
<dbReference type="InterPro" id="IPR036045">
    <property type="entry name" value="Sec1-like_sf"/>
</dbReference>
<dbReference type="Gene3D" id="3.90.830.10">
    <property type="entry name" value="Syntaxin Binding Protein 1, Chain A, domain 2"/>
    <property type="match status" value="1"/>
</dbReference>
<feature type="domain" description="GATA-type" evidence="8">
    <location>
        <begin position="1061"/>
        <end position="1114"/>
    </location>
</feature>
<dbReference type="EMBL" id="JAEPRD010000169">
    <property type="protein sequence ID" value="KAG2195481.1"/>
    <property type="molecule type" value="Genomic_DNA"/>
</dbReference>
<dbReference type="Gene3D" id="1.25.40.850">
    <property type="match status" value="1"/>
</dbReference>
<feature type="region of interest" description="Disordered" evidence="7">
    <location>
        <begin position="1106"/>
        <end position="1156"/>
    </location>
</feature>
<comment type="similarity">
    <text evidence="2">Belongs to the STXBP/unc-18/SEC1 family.</text>
</comment>
<dbReference type="PROSITE" id="PS50114">
    <property type="entry name" value="GATA_ZN_FINGER_2"/>
    <property type="match status" value="2"/>
</dbReference>
<gene>
    <name evidence="9" type="ORF">INT47_012025</name>
</gene>
<dbReference type="Gene3D" id="3.40.50.2060">
    <property type="match status" value="1"/>
</dbReference>
<dbReference type="OrthoDB" id="10262287at2759"/>
<evidence type="ECO:0000256" key="2">
    <source>
        <dbReference type="ARBA" id="ARBA00009884"/>
    </source>
</evidence>
<keyword evidence="3" id="KW-0479">Metal-binding</keyword>
<dbReference type="InterPro" id="IPR043127">
    <property type="entry name" value="Sec-1-like_dom3a"/>
</dbReference>
<evidence type="ECO:0000256" key="3">
    <source>
        <dbReference type="ARBA" id="ARBA00022723"/>
    </source>
</evidence>
<comment type="subcellular location">
    <subcellularLocation>
        <location evidence="1">Nucleus</location>
    </subcellularLocation>
</comment>
<comment type="caution">
    <text evidence="9">The sequence shown here is derived from an EMBL/GenBank/DDBJ whole genome shotgun (WGS) entry which is preliminary data.</text>
</comment>
<dbReference type="InterPro" id="IPR013088">
    <property type="entry name" value="Znf_NHR/GATA"/>
</dbReference>
<name>A0A8H7QPU0_9FUNG</name>
<protein>
    <recommendedName>
        <fullName evidence="8">GATA-type domain-containing protein</fullName>
    </recommendedName>
</protein>
<evidence type="ECO:0000259" key="8">
    <source>
        <dbReference type="PROSITE" id="PS50114"/>
    </source>
</evidence>
<feature type="region of interest" description="Disordered" evidence="7">
    <location>
        <begin position="977"/>
        <end position="1006"/>
    </location>
</feature>
<dbReference type="InterPro" id="IPR013860">
    <property type="entry name" value="AreA_GATA"/>
</dbReference>
<dbReference type="Gene3D" id="3.30.50.10">
    <property type="entry name" value="Erythroid Transcription Factor GATA-1, subunit A"/>
    <property type="match status" value="2"/>
</dbReference>
<accession>A0A8H7QPU0</accession>
<dbReference type="PANTHER" id="PTHR11679">
    <property type="entry name" value="VESICLE PROTEIN SORTING-ASSOCIATED"/>
    <property type="match status" value="1"/>
</dbReference>
<dbReference type="GO" id="GO:0008270">
    <property type="term" value="F:zinc ion binding"/>
    <property type="evidence" value="ECO:0007669"/>
    <property type="project" value="UniProtKB-KW"/>
</dbReference>
<dbReference type="SMART" id="SM00401">
    <property type="entry name" value="ZnF_GATA"/>
    <property type="match status" value="2"/>
</dbReference>
<feature type="domain" description="GATA-type" evidence="8">
    <location>
        <begin position="1003"/>
        <end position="1056"/>
    </location>
</feature>
<evidence type="ECO:0000313" key="9">
    <source>
        <dbReference type="EMBL" id="KAG2195481.1"/>
    </source>
</evidence>
<dbReference type="InterPro" id="IPR043154">
    <property type="entry name" value="Sec-1-like_dom1"/>
</dbReference>
<feature type="compositionally biased region" description="Polar residues" evidence="7">
    <location>
        <begin position="1118"/>
        <end position="1130"/>
    </location>
</feature>
<dbReference type="SUPFAM" id="SSF56815">
    <property type="entry name" value="Sec1/munc18-like (SM) proteins"/>
    <property type="match status" value="1"/>
</dbReference>